<evidence type="ECO:0000256" key="5">
    <source>
        <dbReference type="ARBA" id="ARBA00022679"/>
    </source>
</evidence>
<dbReference type="GO" id="GO:0008168">
    <property type="term" value="F:methyltransferase activity"/>
    <property type="evidence" value="ECO:0007669"/>
    <property type="project" value="UniProtKB-KW"/>
</dbReference>
<dbReference type="Gene3D" id="1.10.1670.10">
    <property type="entry name" value="Helix-hairpin-Helix base-excision DNA repair enzymes (C-terminal)"/>
    <property type="match status" value="1"/>
</dbReference>
<dbReference type="GO" id="GO:0032131">
    <property type="term" value="F:alkylated DNA binding"/>
    <property type="evidence" value="ECO:0007669"/>
    <property type="project" value="TreeGrafter"/>
</dbReference>
<protein>
    <recommendedName>
        <fullName evidence="3">DNA-3-methyladenine glycosylase II</fullName>
        <ecNumber evidence="3">3.2.2.21</ecNumber>
    </recommendedName>
</protein>
<dbReference type="Gene3D" id="1.10.10.60">
    <property type="entry name" value="Homeodomain-like"/>
    <property type="match status" value="1"/>
</dbReference>
<dbReference type="PROSITE" id="PS01124">
    <property type="entry name" value="HTH_ARAC_FAMILY_2"/>
    <property type="match status" value="1"/>
</dbReference>
<evidence type="ECO:0000256" key="12">
    <source>
        <dbReference type="ARBA" id="ARBA00023163"/>
    </source>
</evidence>
<dbReference type="GO" id="GO:0006307">
    <property type="term" value="P:DNA alkylation repair"/>
    <property type="evidence" value="ECO:0007669"/>
    <property type="project" value="TreeGrafter"/>
</dbReference>
<dbReference type="GO" id="GO:0008270">
    <property type="term" value="F:zinc ion binding"/>
    <property type="evidence" value="ECO:0007669"/>
    <property type="project" value="InterPro"/>
</dbReference>
<dbReference type="InterPro" id="IPR004026">
    <property type="entry name" value="Ada_DNA_repair_Zn-bd"/>
</dbReference>
<sequence length="497" mass="52835">MTSSPATRLDPESCYRAVKSRDRRFDGVFYTAVRTTGIYCRPSCPARTPAFPHVTFHPSAASAQAAGFRACKRCLPDATPGSPDWDVAATAAGRAMRLIADGVVDREGVEGLARRVGYTPRHLSRLLTAELGAGPLALARARRAQTARVLVETTDLGFADVAFAAGFASVRQFNDTVREVYAATPTDLRGRRRTTSSPGTVTMRLAVRTPFAGSRLLDFLAYHVVPGVEAVGPGWYARTLDLPHGPGTVLLRLVDARSSGETAFVSAEFTLHDLRDTTAAVERARRLVDADCDPVAVDDQFLGDPVIGPLVRVCPGLRVPGQVDGDETAVRTVIGQQVSVTGARTVTGRIVAAYGTPVETTVPGLTHLFPSAAALAAADPETLPMPRARGRALVGLAAALASGDVALDRGADRDEVRTSMLALPGIGPWTADYVAMRALGHPDVFLPTDIGVRNALAGLGHDPAGVIARADQWRPWRSYALMHLWNTLMPALPLEGD</sequence>
<dbReference type="SMART" id="SM01009">
    <property type="entry name" value="AlkA_N"/>
    <property type="match status" value="1"/>
</dbReference>
<dbReference type="InterPro" id="IPR003265">
    <property type="entry name" value="HhH-GPD_domain"/>
</dbReference>
<dbReference type="InterPro" id="IPR011257">
    <property type="entry name" value="DNA_glycosylase"/>
</dbReference>
<comment type="catalytic activity">
    <reaction evidence="1">
        <text>Hydrolysis of alkylated DNA, releasing 3-methyladenine, 3-methylguanine, 7-methylguanine and 7-methyladenine.</text>
        <dbReference type="EC" id="3.2.2.21"/>
    </reaction>
</comment>
<accession>A0A6G6WAR3</accession>
<dbReference type="InterPro" id="IPR009057">
    <property type="entry name" value="Homeodomain-like_sf"/>
</dbReference>
<proteinExistence type="predicted"/>
<dbReference type="InterPro" id="IPR018060">
    <property type="entry name" value="HTH_AraC"/>
</dbReference>
<feature type="domain" description="HTH araC/xylS-type" evidence="14">
    <location>
        <begin position="93"/>
        <end position="191"/>
    </location>
</feature>
<evidence type="ECO:0000256" key="2">
    <source>
        <dbReference type="ARBA" id="ARBA00001947"/>
    </source>
</evidence>
<evidence type="ECO:0000256" key="13">
    <source>
        <dbReference type="ARBA" id="ARBA00023204"/>
    </source>
</evidence>
<keyword evidence="9" id="KW-0805">Transcription regulation</keyword>
<dbReference type="EC" id="3.2.2.21" evidence="3"/>
<dbReference type="InterPro" id="IPR037046">
    <property type="entry name" value="AlkA_N_sf"/>
</dbReference>
<evidence type="ECO:0000256" key="10">
    <source>
        <dbReference type="ARBA" id="ARBA00023125"/>
    </source>
</evidence>
<dbReference type="GO" id="GO:0003700">
    <property type="term" value="F:DNA-binding transcription factor activity"/>
    <property type="evidence" value="ECO:0007669"/>
    <property type="project" value="InterPro"/>
</dbReference>
<evidence type="ECO:0000256" key="1">
    <source>
        <dbReference type="ARBA" id="ARBA00000086"/>
    </source>
</evidence>
<dbReference type="SUPFAM" id="SSF57884">
    <property type="entry name" value="Ada DNA repair protein, N-terminal domain (N-Ada 10)"/>
    <property type="match status" value="1"/>
</dbReference>
<keyword evidence="16" id="KW-1185">Reference proteome</keyword>
<dbReference type="GO" id="GO:0032259">
    <property type="term" value="P:methylation"/>
    <property type="evidence" value="ECO:0007669"/>
    <property type="project" value="UniProtKB-KW"/>
</dbReference>
<keyword evidence="6" id="KW-0479">Metal-binding</keyword>
<reference evidence="15 16" key="1">
    <citation type="submission" date="2020-02" db="EMBL/GenBank/DDBJ databases">
        <title>Full genome sequence of Nocardioides sp. R-3366.</title>
        <authorList>
            <person name="Im W.-T."/>
        </authorList>
    </citation>
    <scope>NUCLEOTIDE SEQUENCE [LARGE SCALE GENOMIC DNA]</scope>
    <source>
        <strain evidence="15 16">R-3366</strain>
    </source>
</reference>
<dbReference type="Gene3D" id="1.10.340.30">
    <property type="entry name" value="Hypothetical protein, domain 2"/>
    <property type="match status" value="1"/>
</dbReference>
<evidence type="ECO:0000313" key="15">
    <source>
        <dbReference type="EMBL" id="QIG42306.1"/>
    </source>
</evidence>
<dbReference type="SUPFAM" id="SSF48150">
    <property type="entry name" value="DNA-glycosylase"/>
    <property type="match status" value="1"/>
</dbReference>
<keyword evidence="11" id="KW-0010">Activator</keyword>
<dbReference type="EMBL" id="CP049257">
    <property type="protein sequence ID" value="QIG42306.1"/>
    <property type="molecule type" value="Genomic_DNA"/>
</dbReference>
<dbReference type="InterPro" id="IPR035451">
    <property type="entry name" value="Ada-like_dom_sf"/>
</dbReference>
<keyword evidence="8" id="KW-0862">Zinc</keyword>
<dbReference type="AlphaFoldDB" id="A0A6G6WAR3"/>
<dbReference type="RefSeq" id="WP_165229570.1">
    <property type="nucleotide sequence ID" value="NZ_CP049257.1"/>
</dbReference>
<dbReference type="GO" id="GO:0032993">
    <property type="term" value="C:protein-DNA complex"/>
    <property type="evidence" value="ECO:0007669"/>
    <property type="project" value="TreeGrafter"/>
</dbReference>
<dbReference type="SMART" id="SM00342">
    <property type="entry name" value="HTH_ARAC"/>
    <property type="match status" value="1"/>
</dbReference>
<keyword evidence="7" id="KW-0227">DNA damage</keyword>
<dbReference type="GO" id="GO:0008725">
    <property type="term" value="F:DNA-3-methyladenine glycosylase activity"/>
    <property type="evidence" value="ECO:0007669"/>
    <property type="project" value="TreeGrafter"/>
</dbReference>
<dbReference type="KEGG" id="nano:G5V58_05575"/>
<gene>
    <name evidence="15" type="ORF">G5V58_05575</name>
</gene>
<dbReference type="SUPFAM" id="SSF46689">
    <property type="entry name" value="Homeodomain-like"/>
    <property type="match status" value="1"/>
</dbReference>
<name>A0A6G6WAR3_9ACTN</name>
<dbReference type="PROSITE" id="PS00041">
    <property type="entry name" value="HTH_ARAC_FAMILY_1"/>
    <property type="match status" value="1"/>
</dbReference>
<keyword evidence="13" id="KW-0234">DNA repair</keyword>
<organism evidence="15 16">
    <name type="scientific">Nocardioides anomalus</name>
    <dbReference type="NCBI Taxonomy" id="2712223"/>
    <lineage>
        <taxon>Bacteria</taxon>
        <taxon>Bacillati</taxon>
        <taxon>Actinomycetota</taxon>
        <taxon>Actinomycetes</taxon>
        <taxon>Propionibacteriales</taxon>
        <taxon>Nocardioidaceae</taxon>
        <taxon>Nocardioides</taxon>
    </lineage>
</organism>
<dbReference type="FunFam" id="3.40.10.10:FF:000001">
    <property type="entry name" value="DNA-3-methyladenine glycosylase 2"/>
    <property type="match status" value="1"/>
</dbReference>
<dbReference type="GO" id="GO:0006285">
    <property type="term" value="P:base-excision repair, AP site formation"/>
    <property type="evidence" value="ECO:0007669"/>
    <property type="project" value="TreeGrafter"/>
</dbReference>
<evidence type="ECO:0000256" key="4">
    <source>
        <dbReference type="ARBA" id="ARBA00022603"/>
    </source>
</evidence>
<dbReference type="Proteomes" id="UP000502996">
    <property type="component" value="Chromosome"/>
</dbReference>
<dbReference type="InterPro" id="IPR023170">
    <property type="entry name" value="HhH_base_excis_C"/>
</dbReference>
<dbReference type="SUPFAM" id="SSF55945">
    <property type="entry name" value="TATA-box binding protein-like"/>
    <property type="match status" value="1"/>
</dbReference>
<dbReference type="PANTHER" id="PTHR43003">
    <property type="entry name" value="DNA-3-METHYLADENINE GLYCOSYLASE"/>
    <property type="match status" value="1"/>
</dbReference>
<comment type="cofactor">
    <cofactor evidence="2">
        <name>Zn(2+)</name>
        <dbReference type="ChEBI" id="CHEBI:29105"/>
    </cofactor>
</comment>
<keyword evidence="12" id="KW-0804">Transcription</keyword>
<dbReference type="GO" id="GO:0043916">
    <property type="term" value="F:DNA-7-methylguanine glycosylase activity"/>
    <property type="evidence" value="ECO:0007669"/>
    <property type="project" value="TreeGrafter"/>
</dbReference>
<dbReference type="Gene3D" id="3.30.310.20">
    <property type="entry name" value="DNA-3-methyladenine glycosylase AlkA, N-terminal domain"/>
    <property type="match status" value="1"/>
</dbReference>
<evidence type="ECO:0000259" key="14">
    <source>
        <dbReference type="PROSITE" id="PS01124"/>
    </source>
</evidence>
<keyword evidence="4" id="KW-0489">Methyltransferase</keyword>
<evidence type="ECO:0000313" key="16">
    <source>
        <dbReference type="Proteomes" id="UP000502996"/>
    </source>
</evidence>
<dbReference type="Pfam" id="PF12833">
    <property type="entry name" value="HTH_18"/>
    <property type="match status" value="1"/>
</dbReference>
<keyword evidence="10" id="KW-0238">DNA-binding</keyword>
<dbReference type="CDD" id="cd00056">
    <property type="entry name" value="ENDO3c"/>
    <property type="match status" value="1"/>
</dbReference>
<evidence type="ECO:0000256" key="8">
    <source>
        <dbReference type="ARBA" id="ARBA00022833"/>
    </source>
</evidence>
<evidence type="ECO:0000256" key="11">
    <source>
        <dbReference type="ARBA" id="ARBA00023159"/>
    </source>
</evidence>
<evidence type="ECO:0000256" key="6">
    <source>
        <dbReference type="ARBA" id="ARBA00022723"/>
    </source>
</evidence>
<dbReference type="PANTHER" id="PTHR43003:SF13">
    <property type="entry name" value="DNA-3-METHYLADENINE GLYCOSYLASE 2"/>
    <property type="match status" value="1"/>
</dbReference>
<dbReference type="GO" id="GO:0043565">
    <property type="term" value="F:sequence-specific DNA binding"/>
    <property type="evidence" value="ECO:0007669"/>
    <property type="project" value="InterPro"/>
</dbReference>
<dbReference type="Gene3D" id="3.40.10.10">
    <property type="entry name" value="DNA Methylphosphotriester Repair Domain"/>
    <property type="match status" value="1"/>
</dbReference>
<dbReference type="InterPro" id="IPR018062">
    <property type="entry name" value="HTH_AraC-typ_CS"/>
</dbReference>
<evidence type="ECO:0000256" key="3">
    <source>
        <dbReference type="ARBA" id="ARBA00012000"/>
    </source>
</evidence>
<dbReference type="SMART" id="SM00478">
    <property type="entry name" value="ENDO3c"/>
    <property type="match status" value="1"/>
</dbReference>
<keyword evidence="5" id="KW-0808">Transferase</keyword>
<dbReference type="InterPro" id="IPR051912">
    <property type="entry name" value="Alkylbase_DNA_Glycosylase/TA"/>
</dbReference>
<dbReference type="InterPro" id="IPR010316">
    <property type="entry name" value="AlkA_N"/>
</dbReference>
<dbReference type="GO" id="GO:0005737">
    <property type="term" value="C:cytoplasm"/>
    <property type="evidence" value="ECO:0007669"/>
    <property type="project" value="TreeGrafter"/>
</dbReference>
<evidence type="ECO:0000256" key="7">
    <source>
        <dbReference type="ARBA" id="ARBA00022763"/>
    </source>
</evidence>
<dbReference type="Pfam" id="PF06029">
    <property type="entry name" value="AlkA_N"/>
    <property type="match status" value="1"/>
</dbReference>
<dbReference type="Pfam" id="PF02805">
    <property type="entry name" value="Ada_Zn_binding"/>
    <property type="match status" value="1"/>
</dbReference>
<evidence type="ECO:0000256" key="9">
    <source>
        <dbReference type="ARBA" id="ARBA00023015"/>
    </source>
</evidence>